<dbReference type="RefSeq" id="WP_210658327.1">
    <property type="nucleotide sequence ID" value="NZ_JAGKQQ010000001.1"/>
</dbReference>
<dbReference type="EMBL" id="JAGKQQ010000001">
    <property type="protein sequence ID" value="MBP3958388.1"/>
    <property type="molecule type" value="Genomic_DNA"/>
</dbReference>
<accession>A0ABS5BXK1</accession>
<evidence type="ECO:0000313" key="1">
    <source>
        <dbReference type="EMBL" id="MBP3958388.1"/>
    </source>
</evidence>
<reference evidence="1 2" key="1">
    <citation type="submission" date="2021-04" db="EMBL/GenBank/DDBJ databases">
        <authorList>
            <person name="Ivanova A."/>
        </authorList>
    </citation>
    <scope>NUCLEOTIDE SEQUENCE [LARGE SCALE GENOMIC DNA]</scope>
    <source>
        <strain evidence="1 2">G18</strain>
    </source>
</reference>
<evidence type="ECO:0000313" key="2">
    <source>
        <dbReference type="Proteomes" id="UP000676565"/>
    </source>
</evidence>
<organism evidence="1 2">
    <name type="scientific">Gemmata palustris</name>
    <dbReference type="NCBI Taxonomy" id="2822762"/>
    <lineage>
        <taxon>Bacteria</taxon>
        <taxon>Pseudomonadati</taxon>
        <taxon>Planctomycetota</taxon>
        <taxon>Planctomycetia</taxon>
        <taxon>Gemmatales</taxon>
        <taxon>Gemmataceae</taxon>
        <taxon>Gemmata</taxon>
    </lineage>
</organism>
<sequence>MTTLEELEPCPFCLAKLKAHNYIPAHCEHPYNGCSIQGKDFPFYSHRSWNTRPREAELEARNKDLERKLEVAERGLKWANGYVRANRGQLDLPPESPTPTLLDEALSLISTPSETAASDSGEVESLKRQLEAARVHAYVTDAGRICDADKRINYREQLKRSEEYVNLLIAKAATPHPTPAEEAGHE</sequence>
<dbReference type="Proteomes" id="UP000676565">
    <property type="component" value="Unassembled WGS sequence"/>
</dbReference>
<name>A0ABS5BXK1_9BACT</name>
<keyword evidence="2" id="KW-1185">Reference proteome</keyword>
<proteinExistence type="predicted"/>
<gene>
    <name evidence="1" type="ORF">J8F10_24325</name>
</gene>
<protein>
    <submittedName>
        <fullName evidence="1">Uncharacterized protein</fullName>
    </submittedName>
</protein>
<comment type="caution">
    <text evidence="1">The sequence shown here is derived from an EMBL/GenBank/DDBJ whole genome shotgun (WGS) entry which is preliminary data.</text>
</comment>